<dbReference type="Proteomes" id="UP001381693">
    <property type="component" value="Unassembled WGS sequence"/>
</dbReference>
<evidence type="ECO:0000256" key="1">
    <source>
        <dbReference type="SAM" id="SignalP"/>
    </source>
</evidence>
<keyword evidence="1" id="KW-0732">Signal</keyword>
<gene>
    <name evidence="2" type="ORF">SK128_002221</name>
</gene>
<dbReference type="EMBL" id="JAXCGZ010016036">
    <property type="protein sequence ID" value="KAK7069611.1"/>
    <property type="molecule type" value="Genomic_DNA"/>
</dbReference>
<evidence type="ECO:0000313" key="3">
    <source>
        <dbReference type="Proteomes" id="UP001381693"/>
    </source>
</evidence>
<accession>A0AAN8WSQ3</accession>
<name>A0AAN8WSQ3_HALRR</name>
<keyword evidence="3" id="KW-1185">Reference proteome</keyword>
<reference evidence="2 3" key="1">
    <citation type="submission" date="2023-11" db="EMBL/GenBank/DDBJ databases">
        <title>Halocaridina rubra genome assembly.</title>
        <authorList>
            <person name="Smith C."/>
        </authorList>
    </citation>
    <scope>NUCLEOTIDE SEQUENCE [LARGE SCALE GENOMIC DNA]</scope>
    <source>
        <strain evidence="2">EP-1</strain>
        <tissue evidence="2">Whole</tissue>
    </source>
</reference>
<feature type="chain" id="PRO_5042882505" description="Secreted protein" evidence="1">
    <location>
        <begin position="21"/>
        <end position="89"/>
    </location>
</feature>
<dbReference type="AlphaFoldDB" id="A0AAN8WSQ3"/>
<organism evidence="2 3">
    <name type="scientific">Halocaridina rubra</name>
    <name type="common">Hawaiian red shrimp</name>
    <dbReference type="NCBI Taxonomy" id="373956"/>
    <lineage>
        <taxon>Eukaryota</taxon>
        <taxon>Metazoa</taxon>
        <taxon>Ecdysozoa</taxon>
        <taxon>Arthropoda</taxon>
        <taxon>Crustacea</taxon>
        <taxon>Multicrustacea</taxon>
        <taxon>Malacostraca</taxon>
        <taxon>Eumalacostraca</taxon>
        <taxon>Eucarida</taxon>
        <taxon>Decapoda</taxon>
        <taxon>Pleocyemata</taxon>
        <taxon>Caridea</taxon>
        <taxon>Atyoidea</taxon>
        <taxon>Atyidae</taxon>
        <taxon>Halocaridina</taxon>
    </lineage>
</organism>
<sequence>MRSFFVNGLFTGAFIHILDSVFIVSATPKGICIIFNNQSIISTERRIILGSLKVSRNVDVKYALFFIFHNNSHFAALVQHITLVSSECT</sequence>
<comment type="caution">
    <text evidence="2">The sequence shown here is derived from an EMBL/GenBank/DDBJ whole genome shotgun (WGS) entry which is preliminary data.</text>
</comment>
<feature type="non-terminal residue" evidence="2">
    <location>
        <position position="89"/>
    </location>
</feature>
<evidence type="ECO:0008006" key="4">
    <source>
        <dbReference type="Google" id="ProtNLM"/>
    </source>
</evidence>
<protein>
    <recommendedName>
        <fullName evidence="4">Secreted protein</fullName>
    </recommendedName>
</protein>
<feature type="signal peptide" evidence="1">
    <location>
        <begin position="1"/>
        <end position="20"/>
    </location>
</feature>
<evidence type="ECO:0000313" key="2">
    <source>
        <dbReference type="EMBL" id="KAK7069611.1"/>
    </source>
</evidence>
<proteinExistence type="predicted"/>